<comment type="caution">
    <text evidence="1">The sequence shown here is derived from an EMBL/GenBank/DDBJ whole genome shotgun (WGS) entry which is preliminary data.</text>
</comment>
<proteinExistence type="predicted"/>
<evidence type="ECO:0000313" key="1">
    <source>
        <dbReference type="EMBL" id="KAJ9052891.1"/>
    </source>
</evidence>
<dbReference type="Proteomes" id="UP001165960">
    <property type="component" value="Unassembled WGS sequence"/>
</dbReference>
<name>A0ACC2RS31_9FUNG</name>
<sequence length="740" mass="83519">MAPLPDDDPILKELNKLIQNIPAELNDERIPGISKEVDLGRLDIIIEKIESEAKDRKKRLILLLEECKDKIHQRDQHVANLKARHFTYFESLSILHAQLEPWDPSLTEEQDSLPASLAKIQLELEEREVSLNFQSARVNALQYMSQLQILKDFVMRNIASNNILAATSALVQLDRNLKDKRTENLSRAAQELNHWVDCSRTTLIGMVEEAFWDLVLLKQSDKNELGSVEFIDDCSESKAELVECMRLLDSLELTSQALKSFLEKELIGPLLRDPSNEVIQQSHSPNLKLELTKTKAEETYCECSLRAINSIRSTLEVLCHHIPQQLLPADFFENFITFTLRDQVLSKAIPTSKPGLEAFSKLADEVVELESWAGEWFATNGVLSDYVAQAEKLYQDKKRDDLLSMARAILLDDSPGLVQIQEYEMQWEEAFETPMKPNISCPLELPLLFPRCQVPDTVPRLVSAMEACLTEASDGQRAYMTSRNVVDLYLAMAPARGPLHPNRLKGAAMFHNECFYLAHLLLSLGFRFRHRLPCTDWVPCYLDFFPPLLALAHKTLALPLARHQEEALRLLQDLGDGGFRDLEQPARAEQADQAVTSVLRLVDELADAWHSLLPPRLFEATVGGQVLSPVCQWVVDQILDLVDIGERDSYKLQAIASKLATKVEDLLPHTTAQAQVTAYIQLEHLSISILTGSLARIKALHESGTFRAAFSNKQLAELVLALFGSSPARNEFVNKLLKSK</sequence>
<organism evidence="1 2">
    <name type="scientific">Entomophthora muscae</name>
    <dbReference type="NCBI Taxonomy" id="34485"/>
    <lineage>
        <taxon>Eukaryota</taxon>
        <taxon>Fungi</taxon>
        <taxon>Fungi incertae sedis</taxon>
        <taxon>Zoopagomycota</taxon>
        <taxon>Entomophthoromycotina</taxon>
        <taxon>Entomophthoromycetes</taxon>
        <taxon>Entomophthorales</taxon>
        <taxon>Entomophthoraceae</taxon>
        <taxon>Entomophthora</taxon>
    </lineage>
</organism>
<gene>
    <name evidence="1" type="primary">YTM1_8</name>
    <name evidence="1" type="ORF">DSO57_1029591</name>
</gene>
<keyword evidence="2" id="KW-1185">Reference proteome</keyword>
<accession>A0ACC2RS31</accession>
<reference evidence="1" key="1">
    <citation type="submission" date="2022-04" db="EMBL/GenBank/DDBJ databases">
        <title>Genome of the entomopathogenic fungus Entomophthora muscae.</title>
        <authorList>
            <person name="Elya C."/>
            <person name="Lovett B.R."/>
            <person name="Lee E."/>
            <person name="Macias A.M."/>
            <person name="Hajek A.E."/>
            <person name="De Bivort B.L."/>
            <person name="Kasson M.T."/>
            <person name="De Fine Licht H.H."/>
            <person name="Stajich J.E."/>
        </authorList>
    </citation>
    <scope>NUCLEOTIDE SEQUENCE</scope>
    <source>
        <strain evidence="1">Berkeley</strain>
    </source>
</reference>
<dbReference type="EMBL" id="QTSX02006586">
    <property type="protein sequence ID" value="KAJ9052891.1"/>
    <property type="molecule type" value="Genomic_DNA"/>
</dbReference>
<evidence type="ECO:0000313" key="2">
    <source>
        <dbReference type="Proteomes" id="UP001165960"/>
    </source>
</evidence>
<protein>
    <submittedName>
        <fullName evidence="1">Ribosome biogenesis protein ytm1</fullName>
    </submittedName>
</protein>